<protein>
    <submittedName>
        <fullName evidence="2">Uncharacterized protein</fullName>
    </submittedName>
</protein>
<keyword evidence="1" id="KW-1133">Transmembrane helix</keyword>
<keyword evidence="3" id="KW-1185">Reference proteome</keyword>
<keyword evidence="1" id="KW-0472">Membrane</keyword>
<dbReference type="Proteomes" id="UP000277928">
    <property type="component" value="Unassembled WGS sequence"/>
</dbReference>
<organism evidence="2 3">
    <name type="scientific">Litomosoides sigmodontis</name>
    <name type="common">Filarial nematode worm</name>
    <dbReference type="NCBI Taxonomy" id="42156"/>
    <lineage>
        <taxon>Eukaryota</taxon>
        <taxon>Metazoa</taxon>
        <taxon>Ecdysozoa</taxon>
        <taxon>Nematoda</taxon>
        <taxon>Chromadorea</taxon>
        <taxon>Rhabditida</taxon>
        <taxon>Spirurina</taxon>
        <taxon>Spiruromorpha</taxon>
        <taxon>Filarioidea</taxon>
        <taxon>Onchocercidae</taxon>
        <taxon>Litomosoides</taxon>
    </lineage>
</organism>
<dbReference type="AlphaFoldDB" id="A0A3P6V2R7"/>
<dbReference type="OMA" id="KFFRTRW"/>
<feature type="transmembrane region" description="Helical" evidence="1">
    <location>
        <begin position="24"/>
        <end position="49"/>
    </location>
</feature>
<dbReference type="EMBL" id="UYRX01000813">
    <property type="protein sequence ID" value="VDK86418.1"/>
    <property type="molecule type" value="Genomic_DNA"/>
</dbReference>
<reference evidence="2 3" key="1">
    <citation type="submission" date="2018-08" db="EMBL/GenBank/DDBJ databases">
        <authorList>
            <person name="Laetsch R D."/>
            <person name="Stevens L."/>
            <person name="Kumar S."/>
            <person name="Blaxter L. M."/>
        </authorList>
    </citation>
    <scope>NUCLEOTIDE SEQUENCE [LARGE SCALE GENOMIC DNA]</scope>
</reference>
<evidence type="ECO:0000313" key="2">
    <source>
        <dbReference type="EMBL" id="VDK86418.1"/>
    </source>
</evidence>
<gene>
    <name evidence="2" type="ORF">NLS_LOCUS7604</name>
</gene>
<accession>A0A3P6V2R7</accession>
<evidence type="ECO:0000256" key="1">
    <source>
        <dbReference type="SAM" id="Phobius"/>
    </source>
</evidence>
<feature type="transmembrane region" description="Helical" evidence="1">
    <location>
        <begin position="89"/>
        <end position="107"/>
    </location>
</feature>
<dbReference type="OrthoDB" id="5824408at2759"/>
<feature type="transmembrane region" description="Helical" evidence="1">
    <location>
        <begin position="119"/>
        <end position="138"/>
    </location>
</feature>
<evidence type="ECO:0000313" key="3">
    <source>
        <dbReference type="Proteomes" id="UP000277928"/>
    </source>
</evidence>
<feature type="transmembrane region" description="Helical" evidence="1">
    <location>
        <begin position="61"/>
        <end position="83"/>
    </location>
</feature>
<sequence length="206" mass="23574">MCLPELSEDDSDEYCVCCGGLHSYVASVFFCVIDFWSTCSMFFLIALFHYHDEQLTTSVKVPLFVLYISFLTYLSGPIGLYFGHVLLVAFYYCRIVVMLFFALAWAVINSGERKSISDIVLTVLWSLTAFTYFIGSYVHSKTYKFFRTRWIGYDDGDLAFAAKLRAQGLPVAAYDMREYFASINLEHESARQHNKAFTVATAEKKD</sequence>
<keyword evidence="1" id="KW-0812">Transmembrane</keyword>
<name>A0A3P6V2R7_LITSI</name>
<proteinExistence type="predicted"/>